<organism evidence="2 3">
    <name type="scientific">Piloderma croceum (strain F 1598)</name>
    <dbReference type="NCBI Taxonomy" id="765440"/>
    <lineage>
        <taxon>Eukaryota</taxon>
        <taxon>Fungi</taxon>
        <taxon>Dikarya</taxon>
        <taxon>Basidiomycota</taxon>
        <taxon>Agaricomycotina</taxon>
        <taxon>Agaricomycetes</taxon>
        <taxon>Agaricomycetidae</taxon>
        <taxon>Atheliales</taxon>
        <taxon>Atheliaceae</taxon>
        <taxon>Piloderma</taxon>
    </lineage>
</organism>
<gene>
    <name evidence="2" type="ORF">PILCRDRAFT_829390</name>
</gene>
<evidence type="ECO:0000313" key="2">
    <source>
        <dbReference type="EMBL" id="KIM73137.1"/>
    </source>
</evidence>
<name>A0A0C3B758_PILCF</name>
<dbReference type="HOGENOM" id="CLU_053012_0_0_1"/>
<dbReference type="AlphaFoldDB" id="A0A0C3B758"/>
<dbReference type="OrthoDB" id="2658103at2759"/>
<reference evidence="2 3" key="1">
    <citation type="submission" date="2014-04" db="EMBL/GenBank/DDBJ databases">
        <authorList>
            <consortium name="DOE Joint Genome Institute"/>
            <person name="Kuo A."/>
            <person name="Tarkka M."/>
            <person name="Buscot F."/>
            <person name="Kohler A."/>
            <person name="Nagy L.G."/>
            <person name="Floudas D."/>
            <person name="Copeland A."/>
            <person name="Barry K.W."/>
            <person name="Cichocki N."/>
            <person name="Veneault-Fourrey C."/>
            <person name="LaButti K."/>
            <person name="Lindquist E.A."/>
            <person name="Lipzen A."/>
            <person name="Lundell T."/>
            <person name="Morin E."/>
            <person name="Murat C."/>
            <person name="Sun H."/>
            <person name="Tunlid A."/>
            <person name="Henrissat B."/>
            <person name="Grigoriev I.V."/>
            <person name="Hibbett D.S."/>
            <person name="Martin F."/>
            <person name="Nordberg H.P."/>
            <person name="Cantor M.N."/>
            <person name="Hua S.X."/>
        </authorList>
    </citation>
    <scope>NUCLEOTIDE SEQUENCE [LARGE SCALE GENOMIC DNA]</scope>
    <source>
        <strain evidence="2 3">F 1598</strain>
    </source>
</reference>
<protein>
    <submittedName>
        <fullName evidence="2">Uncharacterized protein</fullName>
    </submittedName>
</protein>
<feature type="region of interest" description="Disordered" evidence="1">
    <location>
        <begin position="1"/>
        <end position="51"/>
    </location>
</feature>
<dbReference type="InParanoid" id="A0A0C3B758"/>
<dbReference type="Proteomes" id="UP000054166">
    <property type="component" value="Unassembled WGS sequence"/>
</dbReference>
<dbReference type="EMBL" id="KN833092">
    <property type="protein sequence ID" value="KIM73137.1"/>
    <property type="molecule type" value="Genomic_DNA"/>
</dbReference>
<keyword evidence="3" id="KW-1185">Reference proteome</keyword>
<evidence type="ECO:0000313" key="3">
    <source>
        <dbReference type="Proteomes" id="UP000054166"/>
    </source>
</evidence>
<dbReference type="Gene3D" id="3.60.130.30">
    <property type="match status" value="1"/>
</dbReference>
<accession>A0A0C3B758</accession>
<reference evidence="3" key="2">
    <citation type="submission" date="2015-01" db="EMBL/GenBank/DDBJ databases">
        <title>Evolutionary Origins and Diversification of the Mycorrhizal Mutualists.</title>
        <authorList>
            <consortium name="DOE Joint Genome Institute"/>
            <consortium name="Mycorrhizal Genomics Consortium"/>
            <person name="Kohler A."/>
            <person name="Kuo A."/>
            <person name="Nagy L.G."/>
            <person name="Floudas D."/>
            <person name="Copeland A."/>
            <person name="Barry K.W."/>
            <person name="Cichocki N."/>
            <person name="Veneault-Fourrey C."/>
            <person name="LaButti K."/>
            <person name="Lindquist E.A."/>
            <person name="Lipzen A."/>
            <person name="Lundell T."/>
            <person name="Morin E."/>
            <person name="Murat C."/>
            <person name="Riley R."/>
            <person name="Ohm R."/>
            <person name="Sun H."/>
            <person name="Tunlid A."/>
            <person name="Henrissat B."/>
            <person name="Grigoriev I.V."/>
            <person name="Hibbett D.S."/>
            <person name="Martin F."/>
        </authorList>
    </citation>
    <scope>NUCLEOTIDE SEQUENCE [LARGE SCALE GENOMIC DNA]</scope>
    <source>
        <strain evidence="3">F 1598</strain>
    </source>
</reference>
<evidence type="ECO:0000256" key="1">
    <source>
        <dbReference type="SAM" id="MobiDB-lite"/>
    </source>
</evidence>
<sequence length="439" mass="49597">MTQSKAAEGNVQQSFIARPHNTRSGEAPLPSAKNTAIPRVQGTHTERHARFRRKCAQKRKNFTETAALADERKYFEARIRHMKAYVEKHIQTCQGIRLEDLRSRQITNAVKAQAKKHYDHMLASAMKPHSMSGIWMEDVSDNPEWLVIYAGQHIDDNGKLFKDGFDKEEMAYMVEQTQDHLSLLGIKCPPLGGDKRHADSAKYPFLDYDILLTEDEDITKVYVNPLDQADATESIGLRHDIHCWHAQAHEADNPVPSADLRGKTTAEGARVARSYIMATELQCKYLDMMLKTFAPREYERLRRSADAGRWYTETEAACTLGLATVWKLQVGVHLDEDDWELCMIVCGGNFYGGNLYLPDLNLCLTYNPGDIVIFRSTYLFHAISPWKPGPMLPGHTCTPGRISWVHFTHADVQEKLEGKPPGFFLSGGWTGVGATSFIN</sequence>
<feature type="compositionally biased region" description="Polar residues" evidence="1">
    <location>
        <begin position="1"/>
        <end position="15"/>
    </location>
</feature>
<proteinExistence type="predicted"/>